<keyword evidence="8" id="KW-1185">Reference proteome</keyword>
<protein>
    <recommendedName>
        <fullName evidence="6">ATP-dependent Clp protease proteolytic subunit</fullName>
    </recommendedName>
</protein>
<evidence type="ECO:0000256" key="1">
    <source>
        <dbReference type="ARBA" id="ARBA00007039"/>
    </source>
</evidence>
<dbReference type="GO" id="GO:0004176">
    <property type="term" value="F:ATP-dependent peptidase activity"/>
    <property type="evidence" value="ECO:0007669"/>
    <property type="project" value="InterPro"/>
</dbReference>
<evidence type="ECO:0000313" key="8">
    <source>
        <dbReference type="Proteomes" id="UP001428774"/>
    </source>
</evidence>
<name>A0AAW9SP12_9RHOB</name>
<proteinExistence type="inferred from homology"/>
<reference evidence="7 8" key="1">
    <citation type="submission" date="2024-05" db="EMBL/GenBank/DDBJ databases">
        <title>Genome sequence of Ponticoccus litoralis KCCM 90028.</title>
        <authorList>
            <person name="Kim J.M."/>
            <person name="Lee J.K."/>
            <person name="Choi B.J."/>
            <person name="Bayburt H."/>
            <person name="Baek J.H."/>
            <person name="Jeon C.O."/>
        </authorList>
    </citation>
    <scope>NUCLEOTIDE SEQUENCE [LARGE SCALE GENOMIC DNA]</scope>
    <source>
        <strain evidence="7 8">KCCM 90028</strain>
    </source>
</reference>
<dbReference type="InterPro" id="IPR023562">
    <property type="entry name" value="ClpP/TepA"/>
</dbReference>
<keyword evidence="3 7" id="KW-0645">Protease</keyword>
<accession>A0AAW9SP12</accession>
<dbReference type="SUPFAM" id="SSF52096">
    <property type="entry name" value="ClpP/crotonase"/>
    <property type="match status" value="1"/>
</dbReference>
<dbReference type="NCBIfam" id="NF045542">
    <property type="entry name" value="Clp_rel_HeadMat"/>
    <property type="match status" value="1"/>
</dbReference>
<evidence type="ECO:0000256" key="6">
    <source>
        <dbReference type="RuleBase" id="RU003567"/>
    </source>
</evidence>
<sequence>MTIRNLPKALASTRPGVQSDISPRALDRWAPDLRASVEEDAATISVLDPIGADMWGDGVTARRVAGALRSIGDREVVVNINSPGGDFFEGLAIYNLLREHRQKITVNVLGIAASAASVIAMAGDEVRIARAGFLMIHNTWIMAAGDRHSMREVADWLEPFDGTSAEIYAARSGLDAATVAGMLDRETWIGGAAAIEQGFADDYLPSDLVDSGAGDAARASLRAERKFDLMARRAGLTNSASRSILRELKSGMPGAADDVRPGAADVLQELAGLLQTAKSI</sequence>
<comment type="similarity">
    <text evidence="1 6">Belongs to the peptidase S14 family.</text>
</comment>
<evidence type="ECO:0000256" key="3">
    <source>
        <dbReference type="ARBA" id="ARBA00022670"/>
    </source>
</evidence>
<dbReference type="GO" id="GO:0051117">
    <property type="term" value="F:ATPase binding"/>
    <property type="evidence" value="ECO:0007669"/>
    <property type="project" value="TreeGrafter"/>
</dbReference>
<keyword evidence="4 7" id="KW-0378">Hydrolase</keyword>
<evidence type="ECO:0000256" key="5">
    <source>
        <dbReference type="ARBA" id="ARBA00022825"/>
    </source>
</evidence>
<dbReference type="Proteomes" id="UP001428774">
    <property type="component" value="Unassembled WGS sequence"/>
</dbReference>
<dbReference type="PRINTS" id="PR00127">
    <property type="entry name" value="CLPPROTEASEP"/>
</dbReference>
<dbReference type="PANTHER" id="PTHR10381">
    <property type="entry name" value="ATP-DEPENDENT CLP PROTEASE PROTEOLYTIC SUBUNIT"/>
    <property type="match status" value="1"/>
</dbReference>
<dbReference type="GO" id="GO:0006515">
    <property type="term" value="P:protein quality control for misfolded or incompletely synthesized proteins"/>
    <property type="evidence" value="ECO:0007669"/>
    <property type="project" value="TreeGrafter"/>
</dbReference>
<evidence type="ECO:0000256" key="4">
    <source>
        <dbReference type="ARBA" id="ARBA00022801"/>
    </source>
</evidence>
<dbReference type="CDD" id="cd07016">
    <property type="entry name" value="S14_ClpP_1"/>
    <property type="match status" value="1"/>
</dbReference>
<gene>
    <name evidence="7" type="ORF">ABFB10_19590</name>
</gene>
<dbReference type="InterPro" id="IPR029045">
    <property type="entry name" value="ClpP/crotonase-like_dom_sf"/>
</dbReference>
<dbReference type="InterPro" id="IPR001907">
    <property type="entry name" value="ClpP"/>
</dbReference>
<dbReference type="RefSeq" id="WP_347167780.1">
    <property type="nucleotide sequence ID" value="NZ_JBDNCH010000002.1"/>
</dbReference>
<dbReference type="GO" id="GO:0004252">
    <property type="term" value="F:serine-type endopeptidase activity"/>
    <property type="evidence" value="ECO:0007669"/>
    <property type="project" value="InterPro"/>
</dbReference>
<dbReference type="GO" id="GO:0009368">
    <property type="term" value="C:endopeptidase Clp complex"/>
    <property type="evidence" value="ECO:0007669"/>
    <property type="project" value="TreeGrafter"/>
</dbReference>
<comment type="caution">
    <text evidence="7">The sequence shown here is derived from an EMBL/GenBank/DDBJ whole genome shotgun (WGS) entry which is preliminary data.</text>
</comment>
<keyword evidence="2" id="KW-0963">Cytoplasm</keyword>
<keyword evidence="5" id="KW-0720">Serine protease</keyword>
<dbReference type="Pfam" id="PF00574">
    <property type="entry name" value="CLP_protease"/>
    <property type="match status" value="1"/>
</dbReference>
<evidence type="ECO:0000256" key="2">
    <source>
        <dbReference type="ARBA" id="ARBA00022490"/>
    </source>
</evidence>
<evidence type="ECO:0000313" key="7">
    <source>
        <dbReference type="EMBL" id="MEN9062854.1"/>
    </source>
</evidence>
<dbReference type="AlphaFoldDB" id="A0AAW9SP12"/>
<dbReference type="PANTHER" id="PTHR10381:SF70">
    <property type="entry name" value="ATP-DEPENDENT CLP PROTEASE PROTEOLYTIC SUBUNIT"/>
    <property type="match status" value="1"/>
</dbReference>
<dbReference type="Gene3D" id="3.90.226.10">
    <property type="entry name" value="2-enoyl-CoA Hydratase, Chain A, domain 1"/>
    <property type="match status" value="1"/>
</dbReference>
<dbReference type="EMBL" id="JBDNCH010000002">
    <property type="protein sequence ID" value="MEN9062854.1"/>
    <property type="molecule type" value="Genomic_DNA"/>
</dbReference>
<organism evidence="7 8">
    <name type="scientific">Ponticoccus litoralis</name>
    <dbReference type="NCBI Taxonomy" id="422297"/>
    <lineage>
        <taxon>Bacteria</taxon>
        <taxon>Pseudomonadati</taxon>
        <taxon>Pseudomonadota</taxon>
        <taxon>Alphaproteobacteria</taxon>
        <taxon>Rhodobacterales</taxon>
        <taxon>Roseobacteraceae</taxon>
        <taxon>Ponticoccus</taxon>
    </lineage>
</organism>